<feature type="compositionally biased region" description="Basic and acidic residues" evidence="1">
    <location>
        <begin position="299"/>
        <end position="309"/>
    </location>
</feature>
<reference evidence="3 4" key="1">
    <citation type="submission" date="2024-01" db="EMBL/GenBank/DDBJ databases">
        <title>The genomes of 5 underutilized Papilionoideae crops provide insights into root nodulation and disease resistanc.</title>
        <authorList>
            <person name="Yuan L."/>
        </authorList>
    </citation>
    <scope>NUCLEOTIDE SEQUENCE [LARGE SCALE GENOMIC DNA]</scope>
    <source>
        <strain evidence="3">ZHUSHIDOU_FW_LH</strain>
        <tissue evidence="3">Leaf</tissue>
    </source>
</reference>
<dbReference type="Pfam" id="PF05553">
    <property type="entry name" value="DUF761"/>
    <property type="match status" value="1"/>
</dbReference>
<evidence type="ECO:0000313" key="4">
    <source>
        <dbReference type="Proteomes" id="UP001372338"/>
    </source>
</evidence>
<feature type="compositionally biased region" description="Pro residues" evidence="1">
    <location>
        <begin position="228"/>
        <end position="243"/>
    </location>
</feature>
<keyword evidence="4" id="KW-1185">Reference proteome</keyword>
<feature type="compositionally biased region" description="Basic and acidic residues" evidence="1">
    <location>
        <begin position="254"/>
        <end position="267"/>
    </location>
</feature>
<dbReference type="EMBL" id="JAYWIO010000005">
    <property type="protein sequence ID" value="KAK7261665.1"/>
    <property type="molecule type" value="Genomic_DNA"/>
</dbReference>
<dbReference type="AlphaFoldDB" id="A0AAN9ES96"/>
<evidence type="ECO:0000256" key="1">
    <source>
        <dbReference type="SAM" id="MobiDB-lite"/>
    </source>
</evidence>
<evidence type="ECO:0000256" key="2">
    <source>
        <dbReference type="SAM" id="Phobius"/>
    </source>
</evidence>
<feature type="region of interest" description="Disordered" evidence="1">
    <location>
        <begin position="466"/>
        <end position="488"/>
    </location>
</feature>
<comment type="caution">
    <text evidence="3">The sequence shown here is derived from an EMBL/GenBank/DDBJ whole genome shotgun (WGS) entry which is preliminary data.</text>
</comment>
<accession>A0AAN9ES96</accession>
<feature type="compositionally biased region" description="Polar residues" evidence="1">
    <location>
        <begin position="475"/>
        <end position="484"/>
    </location>
</feature>
<feature type="region of interest" description="Disordered" evidence="1">
    <location>
        <begin position="531"/>
        <end position="550"/>
    </location>
</feature>
<keyword evidence="2" id="KW-0812">Transmembrane</keyword>
<keyword evidence="2" id="KW-0472">Membrane</keyword>
<feature type="compositionally biased region" description="Pro residues" evidence="1">
    <location>
        <begin position="422"/>
        <end position="433"/>
    </location>
</feature>
<evidence type="ECO:0000313" key="3">
    <source>
        <dbReference type="EMBL" id="KAK7261665.1"/>
    </source>
</evidence>
<dbReference type="PANTHER" id="PTHR33098">
    <property type="entry name" value="COTTON FIBER (DUF761)"/>
    <property type="match status" value="1"/>
</dbReference>
<protein>
    <submittedName>
        <fullName evidence="3">Uncharacterized protein</fullName>
    </submittedName>
</protein>
<name>A0AAN9ES96_CROPI</name>
<feature type="compositionally biased region" description="Pro residues" evidence="1">
    <location>
        <begin position="283"/>
        <end position="298"/>
    </location>
</feature>
<feature type="compositionally biased region" description="Pro residues" evidence="1">
    <location>
        <begin position="349"/>
        <end position="365"/>
    </location>
</feature>
<proteinExistence type="predicted"/>
<sequence length="550" mass="62383">MEEENNNNPFWLQQDGGANRRLRRSNSLFINSGALLIILVVTALAFIFIIAPTLQSFTSHIFIFKPHAVKRTWDSLNLVLVLFAILCGFLSRNNNNTNEDTPRSYSYQDQSFSISNTTQDYTKPNPEIERQGSWYEYNYSYRTPYSYKSYNRLRSVSSYPDLRQESSWAAADEGWRFYDDTHVNGDHRRPRPVAEEIQIEKEKEEEELLDIKNVEVDTFEVIKKEVPSVPPLPEVAPPSPPPPPRRKDARRKVKGMDQDVGQEKNHDLLGANKRSQQRRKSTPPSPPPAPLPSPSPPPPEERTVKEKNRSKSATKEFLTSLKGKKKKQRHKSVENFETILMNYSKPHHTPPSQPPPPPPPPPPPSVFQSLFSSKKSKHKKSHVSSSKTEPVKGVTTLKPRLRESFYTLDKNVSIGNESPLNSIPPPPPPPPFNMPAWKFKVKGDYVRIDSISSTSSDLPDLEEIVESPKEETSEVKQCNNNISTEDGGEPEILLFYPSPSVDIKAGTFIQKFRDGLRMEKMNSIKSNLGHSIINTENKEEAGSSSRYKGV</sequence>
<dbReference type="InterPro" id="IPR008480">
    <property type="entry name" value="DUF761_pln"/>
</dbReference>
<keyword evidence="2" id="KW-1133">Transmembrane helix</keyword>
<feature type="transmembrane region" description="Helical" evidence="2">
    <location>
        <begin position="28"/>
        <end position="51"/>
    </location>
</feature>
<organism evidence="3 4">
    <name type="scientific">Crotalaria pallida</name>
    <name type="common">Smooth rattlebox</name>
    <name type="synonym">Crotalaria striata</name>
    <dbReference type="NCBI Taxonomy" id="3830"/>
    <lineage>
        <taxon>Eukaryota</taxon>
        <taxon>Viridiplantae</taxon>
        <taxon>Streptophyta</taxon>
        <taxon>Embryophyta</taxon>
        <taxon>Tracheophyta</taxon>
        <taxon>Spermatophyta</taxon>
        <taxon>Magnoliopsida</taxon>
        <taxon>eudicotyledons</taxon>
        <taxon>Gunneridae</taxon>
        <taxon>Pentapetalae</taxon>
        <taxon>rosids</taxon>
        <taxon>fabids</taxon>
        <taxon>Fabales</taxon>
        <taxon>Fabaceae</taxon>
        <taxon>Papilionoideae</taxon>
        <taxon>50 kb inversion clade</taxon>
        <taxon>genistoids sensu lato</taxon>
        <taxon>core genistoids</taxon>
        <taxon>Crotalarieae</taxon>
        <taxon>Crotalaria</taxon>
    </lineage>
</organism>
<dbReference type="Proteomes" id="UP001372338">
    <property type="component" value="Unassembled WGS sequence"/>
</dbReference>
<feature type="region of interest" description="Disordered" evidence="1">
    <location>
        <begin position="228"/>
        <end position="397"/>
    </location>
</feature>
<gene>
    <name evidence="3" type="ORF">RIF29_27981</name>
</gene>
<feature type="region of interest" description="Disordered" evidence="1">
    <location>
        <begin position="415"/>
        <end position="435"/>
    </location>
</feature>
<dbReference type="PANTHER" id="PTHR33098:SF36">
    <property type="entry name" value="HYDROXYPROLINE-RICH GLYCOPROTEIN FAMILY PROTEIN"/>
    <property type="match status" value="1"/>
</dbReference>